<dbReference type="OrthoDB" id="1081388at2759"/>
<name>A0A175YH82_DAUCS</name>
<protein>
    <submittedName>
        <fullName evidence="2">Uncharacterized protein</fullName>
    </submittedName>
</protein>
<evidence type="ECO:0000256" key="1">
    <source>
        <dbReference type="SAM" id="MobiDB-lite"/>
    </source>
</evidence>
<dbReference type="KEGG" id="dcr:108202883"/>
<feature type="compositionally biased region" description="Polar residues" evidence="1">
    <location>
        <begin position="93"/>
        <end position="103"/>
    </location>
</feature>
<sequence>MDQDDIFFADLDKQISLLIMDDDDDDDDTIKFPVSSYRHPSANSLQPFSRVIHPRPPTQSQMFYEQSCITEQSKGTGVFFPRSTQPRRKNRQGRFTTRPSNTKFQKHSDDNSRDIPHGLPYNNYKFSFNHNRN</sequence>
<comment type="caution">
    <text evidence="2">The sequence shown here is derived from an EMBL/GenBank/DDBJ whole genome shotgun (WGS) entry which is preliminary data.</text>
</comment>
<feature type="compositionally biased region" description="Basic and acidic residues" evidence="1">
    <location>
        <begin position="106"/>
        <end position="116"/>
    </location>
</feature>
<dbReference type="EMBL" id="LNRQ01000009">
    <property type="protein sequence ID" value="KZM83036.1"/>
    <property type="molecule type" value="Genomic_DNA"/>
</dbReference>
<reference evidence="2" key="1">
    <citation type="journal article" date="2016" name="Nat. Genet.">
        <title>A high-quality carrot genome assembly provides new insights into carotenoid accumulation and asterid genome evolution.</title>
        <authorList>
            <person name="Iorizzo M."/>
            <person name="Ellison S."/>
            <person name="Senalik D."/>
            <person name="Zeng P."/>
            <person name="Satapoomin P."/>
            <person name="Huang J."/>
            <person name="Bowman M."/>
            <person name="Iovene M."/>
            <person name="Sanseverino W."/>
            <person name="Cavagnaro P."/>
            <person name="Yildiz M."/>
            <person name="Macko-Podgorni A."/>
            <person name="Moranska E."/>
            <person name="Grzebelus E."/>
            <person name="Grzebelus D."/>
            <person name="Ashrafi H."/>
            <person name="Zheng Z."/>
            <person name="Cheng S."/>
            <person name="Spooner D."/>
            <person name="Van Deynze A."/>
            <person name="Simon P."/>
        </authorList>
    </citation>
    <scope>NUCLEOTIDE SEQUENCE [LARGE SCALE GENOMIC DNA]</scope>
    <source>
        <tissue evidence="2">Leaf</tissue>
    </source>
</reference>
<dbReference type="OMA" id="CITEQSK"/>
<proteinExistence type="predicted"/>
<evidence type="ECO:0000313" key="2">
    <source>
        <dbReference type="EMBL" id="KZM83036.1"/>
    </source>
</evidence>
<gene>
    <name evidence="2" type="ORF">DCAR_030605</name>
</gene>
<dbReference type="PANTHER" id="PTHR34956">
    <property type="entry name" value="OS05G0397300 PROTEIN"/>
    <property type="match status" value="1"/>
</dbReference>
<dbReference type="Gramene" id="KZM83036">
    <property type="protein sequence ID" value="KZM83036"/>
    <property type="gene ID" value="DCAR_030605"/>
</dbReference>
<feature type="region of interest" description="Disordered" evidence="1">
    <location>
        <begin position="74"/>
        <end position="120"/>
    </location>
</feature>
<dbReference type="AlphaFoldDB" id="A0A175YH82"/>
<dbReference type="PANTHER" id="PTHR34956:SF2">
    <property type="entry name" value="OS05G0397300 PROTEIN"/>
    <property type="match status" value="1"/>
</dbReference>
<organism evidence="2">
    <name type="scientific">Daucus carota subsp. sativus</name>
    <name type="common">Carrot</name>
    <dbReference type="NCBI Taxonomy" id="79200"/>
    <lineage>
        <taxon>Eukaryota</taxon>
        <taxon>Viridiplantae</taxon>
        <taxon>Streptophyta</taxon>
        <taxon>Embryophyta</taxon>
        <taxon>Tracheophyta</taxon>
        <taxon>Spermatophyta</taxon>
        <taxon>Magnoliopsida</taxon>
        <taxon>eudicotyledons</taxon>
        <taxon>Gunneridae</taxon>
        <taxon>Pentapetalae</taxon>
        <taxon>asterids</taxon>
        <taxon>campanulids</taxon>
        <taxon>Apiales</taxon>
        <taxon>Apiaceae</taxon>
        <taxon>Apioideae</taxon>
        <taxon>Scandiceae</taxon>
        <taxon>Daucinae</taxon>
        <taxon>Daucus</taxon>
        <taxon>Daucus sect. Daucus</taxon>
    </lineage>
</organism>
<accession>A0A175YH82</accession>